<dbReference type="SUPFAM" id="SSF56176">
    <property type="entry name" value="FAD-binding/transporter-associated domain-like"/>
    <property type="match status" value="1"/>
</dbReference>
<accession>A0A2U9ILB0</accession>
<evidence type="ECO:0000259" key="1">
    <source>
        <dbReference type="PROSITE" id="PS51387"/>
    </source>
</evidence>
<dbReference type="PANTHER" id="PTHR11748">
    <property type="entry name" value="D-LACTATE DEHYDROGENASE"/>
    <property type="match status" value="1"/>
</dbReference>
<dbReference type="InterPro" id="IPR006094">
    <property type="entry name" value="Oxid_FAD_bind_N"/>
</dbReference>
<evidence type="ECO:0000313" key="2">
    <source>
        <dbReference type="EMBL" id="AWR96829.1"/>
    </source>
</evidence>
<feature type="domain" description="FAD-binding PCMH-type" evidence="1">
    <location>
        <begin position="41"/>
        <end position="205"/>
    </location>
</feature>
<sequence length="406" mass="46265">MNTVNIVMLEKDGIQFIKEDKILKEKSRDWSFTSPILKKLSNKIADAVVIPKNEEDVIKVVEYAIENHIPIIPRGGGYSTVGGIIPMKGGIIIDMSNLSGVIEEDEDTITVFAGTKFFDKGKMLFNPRVYPTIYQKTTIGGYFCGGSWGIGSFMFGPNWDQVVELKMVNPKGKLITLRGGDIKIAAHAEGTTGIVTRLKILKMNKEGFIPQILLFDSLPQAVKFVEKIYDELPEEIYHMTLRSPEITHLTKDITNFDTDKWSLLIVSKEKFENSLDGKILWEKRNVFFAGVYSNIALKKDGVYYAQYHIPINELEGKIMKVRESIDVVIESEFANDGKGHTYFMTFDEQSFYEVKKVLGETNFDLHSIYINNRLERPHLQRIIMYKKSYDKEDLFNPGKVNLGKSL</sequence>
<dbReference type="EMBL" id="CP029288">
    <property type="protein sequence ID" value="AWR96829.1"/>
    <property type="molecule type" value="Genomic_DNA"/>
</dbReference>
<evidence type="ECO:0000313" key="3">
    <source>
        <dbReference type="Proteomes" id="UP000248410"/>
    </source>
</evidence>
<dbReference type="PROSITE" id="PS51387">
    <property type="entry name" value="FAD_PCMH"/>
    <property type="match status" value="1"/>
</dbReference>
<proteinExistence type="predicted"/>
<dbReference type="GO" id="GO:1903457">
    <property type="term" value="P:lactate catabolic process"/>
    <property type="evidence" value="ECO:0007669"/>
    <property type="project" value="TreeGrafter"/>
</dbReference>
<organism evidence="2 3">
    <name type="scientific">Acidianus sulfidivorans JP7</name>
    <dbReference type="NCBI Taxonomy" id="619593"/>
    <lineage>
        <taxon>Archaea</taxon>
        <taxon>Thermoproteota</taxon>
        <taxon>Thermoprotei</taxon>
        <taxon>Sulfolobales</taxon>
        <taxon>Sulfolobaceae</taxon>
        <taxon>Acidianus</taxon>
    </lineage>
</organism>
<keyword evidence="3" id="KW-1185">Reference proteome</keyword>
<dbReference type="InterPro" id="IPR016166">
    <property type="entry name" value="FAD-bd_PCMH"/>
</dbReference>
<dbReference type="KEGG" id="asul:DFR86_04165"/>
<reference evidence="2 3" key="1">
    <citation type="submission" date="2018-05" db="EMBL/GenBank/DDBJ databases">
        <title>Complete Genome Sequences of Extremely Thermoacidophilic, Metal-Mobilizing Type-Strain Members of the Archaeal Family Sulfolobaceae: Acidianus brierleyi DSM-1651T, Acidianus sulfidivorans DSM-18786T, Metallosphaera hakonensis DSM-7519T, and Metallosphaera prunae DSM-10039T.</title>
        <authorList>
            <person name="Counts J.A."/>
            <person name="Kelly R.M."/>
        </authorList>
    </citation>
    <scope>NUCLEOTIDE SEQUENCE [LARGE SCALE GENOMIC DNA]</scope>
    <source>
        <strain evidence="2 3">JP7</strain>
    </source>
</reference>
<protein>
    <recommendedName>
        <fullName evidence="1">FAD-binding PCMH-type domain-containing protein</fullName>
    </recommendedName>
</protein>
<dbReference type="GO" id="GO:0008720">
    <property type="term" value="F:D-lactate dehydrogenase (NAD+) activity"/>
    <property type="evidence" value="ECO:0007669"/>
    <property type="project" value="TreeGrafter"/>
</dbReference>
<gene>
    <name evidence="2" type="ORF">DFR86_04165</name>
</gene>
<dbReference type="AlphaFoldDB" id="A0A2U9ILB0"/>
<dbReference type="GO" id="GO:0071949">
    <property type="term" value="F:FAD binding"/>
    <property type="evidence" value="ECO:0007669"/>
    <property type="project" value="InterPro"/>
</dbReference>
<name>A0A2U9ILB0_9CREN</name>
<dbReference type="Proteomes" id="UP000248410">
    <property type="component" value="Chromosome"/>
</dbReference>
<dbReference type="Pfam" id="PF01565">
    <property type="entry name" value="FAD_binding_4"/>
    <property type="match status" value="1"/>
</dbReference>
<dbReference type="Gene3D" id="3.30.465.10">
    <property type="match status" value="1"/>
</dbReference>
<dbReference type="GO" id="GO:0004458">
    <property type="term" value="F:D-lactate dehydrogenase (cytochrome) activity"/>
    <property type="evidence" value="ECO:0007669"/>
    <property type="project" value="TreeGrafter"/>
</dbReference>
<dbReference type="PANTHER" id="PTHR11748:SF118">
    <property type="entry name" value="ALKYLDIHYDROXYACETONEPHOSPHATE SYNTHASE (PRECURSOR)"/>
    <property type="match status" value="1"/>
</dbReference>
<dbReference type="InterPro" id="IPR036318">
    <property type="entry name" value="FAD-bd_PCMH-like_sf"/>
</dbReference>
<dbReference type="InterPro" id="IPR016169">
    <property type="entry name" value="FAD-bd_PCMH_sub2"/>
</dbReference>